<dbReference type="VEuPathDB" id="MicrosporidiaDB:VCUG_00875"/>
<dbReference type="InterPro" id="IPR023170">
    <property type="entry name" value="HhH_base_excis_C"/>
</dbReference>
<dbReference type="GO" id="GO:0000703">
    <property type="term" value="F:oxidized pyrimidine nucleobase lesion DNA N-glycosylase activity"/>
    <property type="evidence" value="ECO:0007669"/>
    <property type="project" value="TreeGrafter"/>
</dbReference>
<dbReference type="GO" id="GO:0016829">
    <property type="term" value="F:lyase activity"/>
    <property type="evidence" value="ECO:0007669"/>
    <property type="project" value="UniProtKB-KW"/>
</dbReference>
<sequence length="224" mass="25843">MKEVLQVIKEQRKSLIAPVDTMGCSCIPFTKDEEHKKFRTLVMLMLSQQTRDQTTYTTVHNLNESLVKKYNEGISPRTVSLLSLDELSSSIKAVNYYIKKAKNIKIIAEYFLDKKMATEYDALIKLPGVGNKIAFLYLQIACNKTVGIGVDTHVHRIFNRLGIVTTRTPEETRIKLEQIYDRREWKEINKVMVGFGQTVCLPKKPKCKECVVNYCCKYGRKFSF</sequence>
<name>L2GVL0_VAVCU</name>
<comment type="cofactor">
    <cofactor evidence="1">
        <name>[4Fe-4S] cluster</name>
        <dbReference type="ChEBI" id="CHEBI:49883"/>
    </cofactor>
</comment>
<gene>
    <name evidence="12" type="ORF">VCUG_00875</name>
</gene>
<dbReference type="GO" id="GO:0003906">
    <property type="term" value="F:DNA-(apurinic or apyrimidinic site) endonuclease activity"/>
    <property type="evidence" value="ECO:0007669"/>
    <property type="project" value="TreeGrafter"/>
</dbReference>
<dbReference type="OrthoDB" id="2099276at2759"/>
<dbReference type="GO" id="GO:0005634">
    <property type="term" value="C:nucleus"/>
    <property type="evidence" value="ECO:0007669"/>
    <property type="project" value="TreeGrafter"/>
</dbReference>
<dbReference type="Proteomes" id="UP000011081">
    <property type="component" value="Unassembled WGS sequence"/>
</dbReference>
<dbReference type="FunCoup" id="L2GVL0">
    <property type="interactions" value="57"/>
</dbReference>
<evidence type="ECO:0000256" key="5">
    <source>
        <dbReference type="ARBA" id="ARBA00022801"/>
    </source>
</evidence>
<keyword evidence="5" id="KW-0378">Hydrolase</keyword>
<evidence type="ECO:0000256" key="2">
    <source>
        <dbReference type="ARBA" id="ARBA00008343"/>
    </source>
</evidence>
<dbReference type="GeneID" id="19878758"/>
<dbReference type="SMART" id="SM00478">
    <property type="entry name" value="ENDO3c"/>
    <property type="match status" value="1"/>
</dbReference>
<dbReference type="Gene3D" id="1.10.340.30">
    <property type="entry name" value="Hypothetical protein, domain 2"/>
    <property type="match status" value="1"/>
</dbReference>
<evidence type="ECO:0000256" key="1">
    <source>
        <dbReference type="ARBA" id="ARBA00001966"/>
    </source>
</evidence>
<dbReference type="PANTHER" id="PTHR43286:SF1">
    <property type="entry name" value="ENDONUCLEASE III-LIKE PROTEIN 1"/>
    <property type="match status" value="1"/>
</dbReference>
<keyword evidence="13" id="KW-1185">Reference proteome</keyword>
<dbReference type="SUPFAM" id="SSF48150">
    <property type="entry name" value="DNA-glycosylase"/>
    <property type="match status" value="1"/>
</dbReference>
<dbReference type="Pfam" id="PF00730">
    <property type="entry name" value="HhH-GPD"/>
    <property type="match status" value="1"/>
</dbReference>
<feature type="domain" description="HhH-GPD" evidence="11">
    <location>
        <begin position="46"/>
        <end position="198"/>
    </location>
</feature>
<protein>
    <recommendedName>
        <fullName evidence="11">HhH-GPD domain-containing protein</fullName>
    </recommendedName>
</protein>
<evidence type="ECO:0000256" key="4">
    <source>
        <dbReference type="ARBA" id="ARBA00022763"/>
    </source>
</evidence>
<accession>L2GVL0</accession>
<evidence type="ECO:0000256" key="6">
    <source>
        <dbReference type="ARBA" id="ARBA00023004"/>
    </source>
</evidence>
<evidence type="ECO:0000256" key="8">
    <source>
        <dbReference type="ARBA" id="ARBA00023204"/>
    </source>
</evidence>
<dbReference type="RefSeq" id="XP_008073895.1">
    <property type="nucleotide sequence ID" value="XM_008075704.1"/>
</dbReference>
<dbReference type="HOGENOM" id="CLU_012862_4_2_1"/>
<evidence type="ECO:0000256" key="7">
    <source>
        <dbReference type="ARBA" id="ARBA00023014"/>
    </source>
</evidence>
<keyword evidence="9" id="KW-0456">Lyase</keyword>
<keyword evidence="10" id="KW-0326">Glycosidase</keyword>
<evidence type="ECO:0000256" key="10">
    <source>
        <dbReference type="ARBA" id="ARBA00023295"/>
    </source>
</evidence>
<dbReference type="InterPro" id="IPR011257">
    <property type="entry name" value="DNA_glycosylase"/>
</dbReference>
<dbReference type="Gene3D" id="1.10.1670.10">
    <property type="entry name" value="Helix-hairpin-Helix base-excision DNA repair enzymes (C-terminal)"/>
    <property type="match status" value="1"/>
</dbReference>
<keyword evidence="6" id="KW-0408">Iron</keyword>
<evidence type="ECO:0000259" key="11">
    <source>
        <dbReference type="SMART" id="SM00478"/>
    </source>
</evidence>
<dbReference type="GO" id="GO:0006289">
    <property type="term" value="P:nucleotide-excision repair"/>
    <property type="evidence" value="ECO:0007669"/>
    <property type="project" value="TreeGrafter"/>
</dbReference>
<dbReference type="PANTHER" id="PTHR43286">
    <property type="entry name" value="ENDONUCLEASE III-LIKE PROTEIN 1"/>
    <property type="match status" value="1"/>
</dbReference>
<dbReference type="GO" id="GO:0046872">
    <property type="term" value="F:metal ion binding"/>
    <property type="evidence" value="ECO:0007669"/>
    <property type="project" value="UniProtKB-KW"/>
</dbReference>
<dbReference type="InParanoid" id="L2GVL0"/>
<dbReference type="GO" id="GO:0006285">
    <property type="term" value="P:base-excision repair, AP site formation"/>
    <property type="evidence" value="ECO:0007669"/>
    <property type="project" value="TreeGrafter"/>
</dbReference>
<dbReference type="EMBL" id="GL877414">
    <property type="protein sequence ID" value="ELA47674.1"/>
    <property type="molecule type" value="Genomic_DNA"/>
</dbReference>
<keyword evidence="3" id="KW-0479">Metal-binding</keyword>
<evidence type="ECO:0000313" key="13">
    <source>
        <dbReference type="Proteomes" id="UP000011081"/>
    </source>
</evidence>
<dbReference type="STRING" id="948595.L2GVL0"/>
<reference evidence="13" key="1">
    <citation type="submission" date="2011-03" db="EMBL/GenBank/DDBJ databases">
        <title>The genome sequence of Vavraia culicis strain floridensis.</title>
        <authorList>
            <consortium name="The Broad Institute Genome Sequencing Platform"/>
            <person name="Cuomo C."/>
            <person name="Becnel J."/>
            <person name="Sanscrainte N."/>
            <person name="Young S.K."/>
            <person name="Zeng Q."/>
            <person name="Gargeya S."/>
            <person name="Fitzgerald M."/>
            <person name="Haas B."/>
            <person name="Abouelleil A."/>
            <person name="Alvarado L."/>
            <person name="Arachchi H.M."/>
            <person name="Berlin A."/>
            <person name="Chapman S.B."/>
            <person name="Gearin G."/>
            <person name="Goldberg J."/>
            <person name="Griggs A."/>
            <person name="Gujja S."/>
            <person name="Hansen M."/>
            <person name="Heiman D."/>
            <person name="Howarth C."/>
            <person name="Larimer J."/>
            <person name="Lui A."/>
            <person name="MacDonald P.J.P."/>
            <person name="McCowen C."/>
            <person name="Montmayeur A."/>
            <person name="Murphy C."/>
            <person name="Neiman D."/>
            <person name="Pearson M."/>
            <person name="Priest M."/>
            <person name="Roberts A."/>
            <person name="Saif S."/>
            <person name="Shea T."/>
            <person name="Sisk P."/>
            <person name="Stolte C."/>
            <person name="Sykes S."/>
            <person name="Wortman J."/>
            <person name="Nusbaum C."/>
            <person name="Birren B."/>
        </authorList>
    </citation>
    <scope>NUCLEOTIDE SEQUENCE [LARGE SCALE GENOMIC DNA]</scope>
    <source>
        <strain evidence="13">floridensis</strain>
    </source>
</reference>
<dbReference type="GO" id="GO:0051536">
    <property type="term" value="F:iron-sulfur cluster binding"/>
    <property type="evidence" value="ECO:0007669"/>
    <property type="project" value="UniProtKB-KW"/>
</dbReference>
<evidence type="ECO:0000256" key="9">
    <source>
        <dbReference type="ARBA" id="ARBA00023239"/>
    </source>
</evidence>
<proteinExistence type="inferred from homology"/>
<evidence type="ECO:0000313" key="12">
    <source>
        <dbReference type="EMBL" id="ELA47674.1"/>
    </source>
</evidence>
<organism evidence="12 13">
    <name type="scientific">Vavraia culicis (isolate floridensis)</name>
    <name type="common">Microsporidian parasite</name>
    <dbReference type="NCBI Taxonomy" id="948595"/>
    <lineage>
        <taxon>Eukaryota</taxon>
        <taxon>Fungi</taxon>
        <taxon>Fungi incertae sedis</taxon>
        <taxon>Microsporidia</taxon>
        <taxon>Pleistophoridae</taxon>
        <taxon>Vavraia</taxon>
    </lineage>
</organism>
<keyword evidence="4" id="KW-0227">DNA damage</keyword>
<dbReference type="InterPro" id="IPR004035">
    <property type="entry name" value="Endouclease-III_FeS-bd_BS"/>
</dbReference>
<dbReference type="PROSITE" id="PS00764">
    <property type="entry name" value="ENDONUCLEASE_III_1"/>
    <property type="match status" value="1"/>
</dbReference>
<keyword evidence="8" id="KW-0234">DNA repair</keyword>
<comment type="similarity">
    <text evidence="2">Belongs to the Nth/MutY family.</text>
</comment>
<evidence type="ECO:0000256" key="3">
    <source>
        <dbReference type="ARBA" id="ARBA00022723"/>
    </source>
</evidence>
<dbReference type="InterPro" id="IPR003265">
    <property type="entry name" value="HhH-GPD_domain"/>
</dbReference>
<dbReference type="AlphaFoldDB" id="L2GVL0"/>
<keyword evidence="7" id="KW-0411">Iron-sulfur</keyword>
<dbReference type="CDD" id="cd00056">
    <property type="entry name" value="ENDO3c"/>
    <property type="match status" value="1"/>
</dbReference>
<dbReference type="PIRSF" id="PIRSF001435">
    <property type="entry name" value="Nth"/>
    <property type="match status" value="1"/>
</dbReference>
<dbReference type="OMA" id="QIIWYGR"/>